<protein>
    <submittedName>
        <fullName evidence="2">Uncharacterized protein</fullName>
    </submittedName>
</protein>
<proteinExistence type="predicted"/>
<organism evidence="2">
    <name type="scientific">Magallana gigas</name>
    <name type="common">Pacific oyster</name>
    <name type="synonym">Crassostrea gigas</name>
    <dbReference type="NCBI Taxonomy" id="29159"/>
    <lineage>
        <taxon>Eukaryota</taxon>
        <taxon>Metazoa</taxon>
        <taxon>Spiralia</taxon>
        <taxon>Lophotrochozoa</taxon>
        <taxon>Mollusca</taxon>
        <taxon>Bivalvia</taxon>
        <taxon>Autobranchia</taxon>
        <taxon>Pteriomorphia</taxon>
        <taxon>Ostreida</taxon>
        <taxon>Ostreoidea</taxon>
        <taxon>Ostreidae</taxon>
        <taxon>Magallana</taxon>
    </lineage>
</organism>
<dbReference type="Gene3D" id="3.30.160.60">
    <property type="entry name" value="Classic Zinc Finger"/>
    <property type="match status" value="1"/>
</dbReference>
<feature type="compositionally biased region" description="Acidic residues" evidence="1">
    <location>
        <begin position="97"/>
        <end position="107"/>
    </location>
</feature>
<feature type="region of interest" description="Disordered" evidence="1">
    <location>
        <begin position="62"/>
        <end position="109"/>
    </location>
</feature>
<reference evidence="2" key="1">
    <citation type="journal article" date="2012" name="Nature">
        <title>The oyster genome reveals stress adaptation and complexity of shell formation.</title>
        <authorList>
            <person name="Zhang G."/>
            <person name="Fang X."/>
            <person name="Guo X."/>
            <person name="Li L."/>
            <person name="Luo R."/>
            <person name="Xu F."/>
            <person name="Yang P."/>
            <person name="Zhang L."/>
            <person name="Wang X."/>
            <person name="Qi H."/>
            <person name="Xiong Z."/>
            <person name="Que H."/>
            <person name="Xie Y."/>
            <person name="Holland P.W."/>
            <person name="Paps J."/>
            <person name="Zhu Y."/>
            <person name="Wu F."/>
            <person name="Chen Y."/>
            <person name="Wang J."/>
            <person name="Peng C."/>
            <person name="Meng J."/>
            <person name="Yang L."/>
            <person name="Liu J."/>
            <person name="Wen B."/>
            <person name="Zhang N."/>
            <person name="Huang Z."/>
            <person name="Zhu Q."/>
            <person name="Feng Y."/>
            <person name="Mount A."/>
            <person name="Hedgecock D."/>
            <person name="Xu Z."/>
            <person name="Liu Y."/>
            <person name="Domazet-Loso T."/>
            <person name="Du Y."/>
            <person name="Sun X."/>
            <person name="Zhang S."/>
            <person name="Liu B."/>
            <person name="Cheng P."/>
            <person name="Jiang X."/>
            <person name="Li J."/>
            <person name="Fan D."/>
            <person name="Wang W."/>
            <person name="Fu W."/>
            <person name="Wang T."/>
            <person name="Wang B."/>
            <person name="Zhang J."/>
            <person name="Peng Z."/>
            <person name="Li Y."/>
            <person name="Li N."/>
            <person name="Wang J."/>
            <person name="Chen M."/>
            <person name="He Y."/>
            <person name="Tan F."/>
            <person name="Song X."/>
            <person name="Zheng Q."/>
            <person name="Huang R."/>
            <person name="Yang H."/>
            <person name="Du X."/>
            <person name="Chen L."/>
            <person name="Yang M."/>
            <person name="Gaffney P.M."/>
            <person name="Wang S."/>
            <person name="Luo L."/>
            <person name="She Z."/>
            <person name="Ming Y."/>
            <person name="Huang W."/>
            <person name="Zhang S."/>
            <person name="Huang B."/>
            <person name="Zhang Y."/>
            <person name="Qu T."/>
            <person name="Ni P."/>
            <person name="Miao G."/>
            <person name="Wang J."/>
            <person name="Wang Q."/>
            <person name="Steinberg C.E."/>
            <person name="Wang H."/>
            <person name="Li N."/>
            <person name="Qian L."/>
            <person name="Zhang G."/>
            <person name="Li Y."/>
            <person name="Yang H."/>
            <person name="Liu X."/>
            <person name="Wang J."/>
            <person name="Yin Y."/>
            <person name="Wang J."/>
        </authorList>
    </citation>
    <scope>NUCLEOTIDE SEQUENCE [LARGE SCALE GENOMIC DNA]</scope>
    <source>
        <strain evidence="2">05x7-T-G4-1.051#20</strain>
    </source>
</reference>
<accession>K1PNZ2</accession>
<dbReference type="InParanoid" id="K1PNZ2"/>
<name>K1PNZ2_MAGGI</name>
<dbReference type="InterPro" id="IPR013087">
    <property type="entry name" value="Znf_C2H2_type"/>
</dbReference>
<dbReference type="PROSITE" id="PS51257">
    <property type="entry name" value="PROKAR_LIPOPROTEIN"/>
    <property type="match status" value="1"/>
</dbReference>
<dbReference type="EMBL" id="JH818088">
    <property type="protein sequence ID" value="EKC25817.1"/>
    <property type="molecule type" value="Genomic_DNA"/>
</dbReference>
<evidence type="ECO:0000313" key="2">
    <source>
        <dbReference type="EMBL" id="EKC25817.1"/>
    </source>
</evidence>
<evidence type="ECO:0000256" key="1">
    <source>
        <dbReference type="SAM" id="MobiDB-lite"/>
    </source>
</evidence>
<sequence length="129" mass="14400">MANTKLTNAKQQEGCPFCDKPVNAPWQVHGILCSCQKHKCLTCGARFKKNSYLLKHMKRHAHPASVKPLAKKQKLSPSQSVEKAPERIESILTTPGLEDDSPSEWEMQDPGNLEEVLLGPCSGIYEEEE</sequence>
<dbReference type="HOGENOM" id="CLU_1950857_0_0_1"/>
<gene>
    <name evidence="2" type="ORF">CGI_10007522</name>
</gene>
<dbReference type="PROSITE" id="PS00028">
    <property type="entry name" value="ZINC_FINGER_C2H2_1"/>
    <property type="match status" value="1"/>
</dbReference>
<dbReference type="PROSITE" id="PS50157">
    <property type="entry name" value="ZINC_FINGER_C2H2_2"/>
    <property type="match status" value="1"/>
</dbReference>
<dbReference type="AlphaFoldDB" id="K1PNZ2"/>